<evidence type="ECO:0000259" key="4">
    <source>
        <dbReference type="Pfam" id="PF00149"/>
    </source>
</evidence>
<gene>
    <name evidence="6" type="ORF">GT360_05800</name>
</gene>
<dbReference type="PANTHER" id="PTHR11575:SF6">
    <property type="entry name" value="2',3'-CYCLIC-NUCLEOTIDE 2'-PHOSPHODIESTERASE_3'-NUCLEOTIDASE"/>
    <property type="match status" value="1"/>
</dbReference>
<dbReference type="PROSITE" id="PS00786">
    <property type="entry name" value="5_NUCLEOTIDASE_2"/>
    <property type="match status" value="1"/>
</dbReference>
<sequence length="717" mass="79747">MKISSKKALLASSVVLAIAGCNSSSENNTDTAVNATIDLRLMETTDLHGVMMPYNYFDNKFDEGISLARAAVVIRQAREEVKNSMLFDNGDLIQGSPMADYVASFGVEYFPQKGLHPVYKAMNLLDYDAANVGNHEFNYGIQFMEKSLEGADFPYVVANVWDYDPQIAGLDGFDTYEDSCSPRLEHKVFFDFATPAFDNVEPYIILERDFVSRDGDTYTINVGVIGFTPPNIMSWDKSYLECEVLVSDIKTTAEYYVPKMKEDGADIIIAVPHSGLELSDLERPFQDNATWELAQIDGIDAIMFGHDHNDFPSDAPTYANMEGVNAPKGTIFGKPAVMPGSMGNKIGVIDLVVQTNDSGESWVVNYPQSTASLRELTDNPQEVAQDVVDAVAQDHEGTVEFMGEPIVAINQEINSFFSPIAPDLSIQIVNEAQYNWGLKQVESGAISLEDGELLVSVSAPFKGGRNFATDYTNITGEYLTNASVADLYVFDNNTPAILKLTVADIKEWLETIASQQYRTVAEPGDELLTLFDSYNFDVFYGGWDADGEQIEMSYTIDVSELPRYQVDSDGVLERDESGDLIQRDYRRISNLTHGGELMDDEQVVYVVTNNYRASNNWIPGVDNAELVLEDAAFSNRELVDQYLKELAEQHEDDIPLVEFDNANNFDLKGPQGLMVKFVSSPDGKSFADTIDNLEWTSETANRGDKEGYSVYHYTFTD</sequence>
<keyword evidence="3" id="KW-0547">Nucleotide-binding</keyword>
<dbReference type="Gene3D" id="3.60.21.10">
    <property type="match status" value="1"/>
</dbReference>
<evidence type="ECO:0000256" key="3">
    <source>
        <dbReference type="RuleBase" id="RU362119"/>
    </source>
</evidence>
<dbReference type="GO" id="GO:0030288">
    <property type="term" value="C:outer membrane-bounded periplasmic space"/>
    <property type="evidence" value="ECO:0007669"/>
    <property type="project" value="TreeGrafter"/>
</dbReference>
<dbReference type="GO" id="GO:0009166">
    <property type="term" value="P:nucleotide catabolic process"/>
    <property type="evidence" value="ECO:0007669"/>
    <property type="project" value="InterPro"/>
</dbReference>
<feature type="signal peptide" evidence="3">
    <location>
        <begin position="1"/>
        <end position="19"/>
    </location>
</feature>
<dbReference type="InterPro" id="IPR036907">
    <property type="entry name" value="5'-Nucleotdase_C_sf"/>
</dbReference>
<dbReference type="RefSeq" id="WP_164647962.1">
    <property type="nucleotide sequence ID" value="NZ_CP047475.1"/>
</dbReference>
<dbReference type="InterPro" id="IPR004843">
    <property type="entry name" value="Calcineurin-like_PHP"/>
</dbReference>
<reference evidence="6 7" key="1">
    <citation type="submission" date="2020-01" db="EMBL/GenBank/DDBJ databases">
        <title>Whole genome and functional gene identification of agarase of Vibrio HN897.</title>
        <authorList>
            <person name="Liu Y."/>
            <person name="Zhao Z."/>
        </authorList>
    </citation>
    <scope>NUCLEOTIDE SEQUENCE [LARGE SCALE GENOMIC DNA]</scope>
    <source>
        <strain evidence="6 7">HN897</strain>
    </source>
</reference>
<keyword evidence="7" id="KW-1185">Reference proteome</keyword>
<dbReference type="PROSITE" id="PS51257">
    <property type="entry name" value="PROKAR_LIPOPROTEIN"/>
    <property type="match status" value="1"/>
</dbReference>
<evidence type="ECO:0000256" key="1">
    <source>
        <dbReference type="ARBA" id="ARBA00006654"/>
    </source>
</evidence>
<dbReference type="Pfam" id="PF02872">
    <property type="entry name" value="5_nucleotid_C"/>
    <property type="match status" value="1"/>
</dbReference>
<dbReference type="InterPro" id="IPR006179">
    <property type="entry name" value="5_nucleotidase/apyrase"/>
</dbReference>
<dbReference type="Gene3D" id="3.90.780.10">
    <property type="entry name" value="5'-Nucleotidase, C-terminal domain"/>
    <property type="match status" value="1"/>
</dbReference>
<protein>
    <submittedName>
        <fullName evidence="6">Bifunctional 2',3'-cyclic-nucleotide 2'-phosphodiesterase/3'-nucleotidase</fullName>
    </submittedName>
</protein>
<keyword evidence="3" id="KW-0378">Hydrolase</keyword>
<evidence type="ECO:0000259" key="5">
    <source>
        <dbReference type="Pfam" id="PF02872"/>
    </source>
</evidence>
<dbReference type="PROSITE" id="PS00785">
    <property type="entry name" value="5_NUCLEOTIDASE_1"/>
    <property type="match status" value="1"/>
</dbReference>
<dbReference type="PRINTS" id="PR01607">
    <property type="entry name" value="APYRASEFAMLY"/>
</dbReference>
<dbReference type="InterPro" id="IPR029052">
    <property type="entry name" value="Metallo-depent_PP-like"/>
</dbReference>
<evidence type="ECO:0000313" key="6">
    <source>
        <dbReference type="EMBL" id="QIA63057.1"/>
    </source>
</evidence>
<feature type="domain" description="Calcineurin-like phosphoesterase" evidence="4">
    <location>
        <begin position="40"/>
        <end position="309"/>
    </location>
</feature>
<dbReference type="EMBL" id="CP047475">
    <property type="protein sequence ID" value="QIA63057.1"/>
    <property type="molecule type" value="Genomic_DNA"/>
</dbReference>
<dbReference type="SUPFAM" id="SSF55816">
    <property type="entry name" value="5'-nucleotidase (syn. UDP-sugar hydrolase), C-terminal domain"/>
    <property type="match status" value="1"/>
</dbReference>
<accession>A0A7Z2T2G6</accession>
<dbReference type="Pfam" id="PF00149">
    <property type="entry name" value="Metallophos"/>
    <property type="match status" value="1"/>
</dbReference>
<feature type="domain" description="5'-Nucleotidase C-terminal" evidence="5">
    <location>
        <begin position="474"/>
        <end position="615"/>
    </location>
</feature>
<feature type="chain" id="PRO_5031608232" evidence="3">
    <location>
        <begin position="20"/>
        <end position="717"/>
    </location>
</feature>
<proteinExistence type="inferred from homology"/>
<dbReference type="InterPro" id="IPR006146">
    <property type="entry name" value="5'-Nucleotdase_CS"/>
</dbReference>
<dbReference type="InterPro" id="IPR008334">
    <property type="entry name" value="5'-Nucleotdase_C"/>
</dbReference>
<name>A0A7Z2T2G6_9VIBR</name>
<comment type="similarity">
    <text evidence="1 3">Belongs to the 5'-nucleotidase family.</text>
</comment>
<dbReference type="KEGG" id="vas:GT360_05800"/>
<dbReference type="SUPFAM" id="SSF56300">
    <property type="entry name" value="Metallo-dependent phosphatases"/>
    <property type="match status" value="1"/>
</dbReference>
<dbReference type="PANTHER" id="PTHR11575">
    <property type="entry name" value="5'-NUCLEOTIDASE-RELATED"/>
    <property type="match status" value="1"/>
</dbReference>
<organism evidence="6 7">
    <name type="scientific">Vibrio astriarenae</name>
    <dbReference type="NCBI Taxonomy" id="1481923"/>
    <lineage>
        <taxon>Bacteria</taxon>
        <taxon>Pseudomonadati</taxon>
        <taxon>Pseudomonadota</taxon>
        <taxon>Gammaproteobacteria</taxon>
        <taxon>Vibrionales</taxon>
        <taxon>Vibrionaceae</taxon>
        <taxon>Vibrio</taxon>
    </lineage>
</organism>
<dbReference type="GO" id="GO:0000166">
    <property type="term" value="F:nucleotide binding"/>
    <property type="evidence" value="ECO:0007669"/>
    <property type="project" value="UniProtKB-KW"/>
</dbReference>
<dbReference type="Proteomes" id="UP000464262">
    <property type="component" value="Chromosome 1"/>
</dbReference>
<dbReference type="GO" id="GO:0016788">
    <property type="term" value="F:hydrolase activity, acting on ester bonds"/>
    <property type="evidence" value="ECO:0007669"/>
    <property type="project" value="InterPro"/>
</dbReference>
<keyword evidence="2 3" id="KW-0732">Signal</keyword>
<evidence type="ECO:0000313" key="7">
    <source>
        <dbReference type="Proteomes" id="UP000464262"/>
    </source>
</evidence>
<dbReference type="AlphaFoldDB" id="A0A7Z2T2G6"/>
<evidence type="ECO:0000256" key="2">
    <source>
        <dbReference type="ARBA" id="ARBA00022729"/>
    </source>
</evidence>
<dbReference type="NCBIfam" id="NF006938">
    <property type="entry name" value="PRK09420.1"/>
    <property type="match status" value="1"/>
</dbReference>
<dbReference type="GO" id="GO:0046872">
    <property type="term" value="F:metal ion binding"/>
    <property type="evidence" value="ECO:0007669"/>
    <property type="project" value="InterPro"/>
</dbReference>